<keyword evidence="3 4" id="KW-0949">S-adenosyl-L-methionine</keyword>
<dbReference type="NCBIfam" id="TIGR01934">
    <property type="entry name" value="MenG_MenH_UbiE"/>
    <property type="match status" value="1"/>
</dbReference>
<dbReference type="InterPro" id="IPR029063">
    <property type="entry name" value="SAM-dependent_MTases_sf"/>
</dbReference>
<dbReference type="EC" id="2.1.1.163" evidence="4"/>
<proteinExistence type="inferred from homology"/>
<dbReference type="GO" id="GO:0009234">
    <property type="term" value="P:menaquinone biosynthetic process"/>
    <property type="evidence" value="ECO:0007669"/>
    <property type="project" value="UniProtKB-UniRule"/>
</dbReference>
<accession>A5IJ32</accession>
<dbReference type="Gene3D" id="3.40.50.150">
    <property type="entry name" value="Vaccinia Virus protein VP39"/>
    <property type="match status" value="1"/>
</dbReference>
<comment type="pathway">
    <text evidence="4">Quinol/quinone metabolism; menaquinone biosynthesis; menaquinol from 1,4-dihydroxy-2-naphthoate: step 2/2.</text>
</comment>
<name>A5IJ32_THEP1</name>
<evidence type="ECO:0000256" key="2">
    <source>
        <dbReference type="ARBA" id="ARBA00022679"/>
    </source>
</evidence>
<dbReference type="GO" id="GO:0032259">
    <property type="term" value="P:methylation"/>
    <property type="evidence" value="ECO:0007669"/>
    <property type="project" value="UniProtKB-KW"/>
</dbReference>
<feature type="binding site" evidence="4">
    <location>
        <position position="69"/>
    </location>
    <ligand>
        <name>S-adenosyl-L-methionine</name>
        <dbReference type="ChEBI" id="CHEBI:59789"/>
    </ligand>
</feature>
<organism evidence="5 6">
    <name type="scientific">Thermotoga petrophila (strain ATCC BAA-488 / DSM 13995 / JCM 10881 / RKU-1)</name>
    <dbReference type="NCBI Taxonomy" id="390874"/>
    <lineage>
        <taxon>Bacteria</taxon>
        <taxon>Thermotogati</taxon>
        <taxon>Thermotogota</taxon>
        <taxon>Thermotogae</taxon>
        <taxon>Thermotogales</taxon>
        <taxon>Thermotogaceae</taxon>
        <taxon>Thermotoga</taxon>
    </lineage>
</organism>
<dbReference type="PANTHER" id="PTHR43591:SF24">
    <property type="entry name" value="2-METHOXY-6-POLYPRENYL-1,4-BENZOQUINOL METHYLASE, MITOCHONDRIAL"/>
    <property type="match status" value="1"/>
</dbReference>
<dbReference type="RefSeq" id="WP_011942866.1">
    <property type="nucleotide sequence ID" value="NC_009486.1"/>
</dbReference>
<dbReference type="GO" id="GO:0043770">
    <property type="term" value="F:demethylmenaquinone methyltransferase activity"/>
    <property type="evidence" value="ECO:0007669"/>
    <property type="project" value="UniProtKB-UniRule"/>
</dbReference>
<dbReference type="CDD" id="cd02440">
    <property type="entry name" value="AdoMet_MTases"/>
    <property type="match status" value="1"/>
</dbReference>
<evidence type="ECO:0000256" key="1">
    <source>
        <dbReference type="ARBA" id="ARBA00022603"/>
    </source>
</evidence>
<keyword evidence="5" id="KW-0830">Ubiquinone</keyword>
<feature type="binding site" evidence="4">
    <location>
        <begin position="91"/>
        <end position="92"/>
    </location>
    <ligand>
        <name>S-adenosyl-L-methionine</name>
        <dbReference type="ChEBI" id="CHEBI:59789"/>
    </ligand>
</feature>
<gene>
    <name evidence="4" type="primary">menG</name>
    <name evidence="5" type="ordered locus">Tpet_0176</name>
</gene>
<feature type="binding site" evidence="4">
    <location>
        <position position="49"/>
    </location>
    <ligand>
        <name>S-adenosyl-L-methionine</name>
        <dbReference type="ChEBI" id="CHEBI:59789"/>
    </ligand>
</feature>
<dbReference type="SUPFAM" id="SSF53335">
    <property type="entry name" value="S-adenosyl-L-methionine-dependent methyltransferases"/>
    <property type="match status" value="1"/>
</dbReference>
<dbReference type="UniPathway" id="UPA00079">
    <property type="reaction ID" value="UER00169"/>
</dbReference>
<comment type="similarity">
    <text evidence="4">Belongs to the class I-like SAM-binding methyltransferase superfamily. MenG/UbiE family.</text>
</comment>
<dbReference type="HAMAP" id="MF_01813">
    <property type="entry name" value="MenG_UbiE_methyltr"/>
    <property type="match status" value="1"/>
</dbReference>
<dbReference type="Proteomes" id="UP000006558">
    <property type="component" value="Chromosome"/>
</dbReference>
<dbReference type="PROSITE" id="PS51608">
    <property type="entry name" value="SAM_MT_UBIE"/>
    <property type="match status" value="1"/>
</dbReference>
<comment type="caution">
    <text evidence="4">Lacks conserved residue(s) required for the propagation of feature annotation.</text>
</comment>
<sequence length="220" mass="25527">MKLFDRIAERYDLLNRIISFGMDTKWRKRVVELILEVNPEKVLDLATGTGDVARLLKRKAPHLEITGLDSSSKMLEIAEKRLKDGEFIVGDAHNLPFYDRSFDAITVAFGFRNFSDRRKVLRECRRVLKRKGRLVILELLPPNTKRFTGKIYSFYLKTWVPFVGGLFSGDFHAYRYLSTSVLNFLTPDQIVEMMKEEGFEVSFEPLFFSVAGIFIGDLIW</sequence>
<dbReference type="PANTHER" id="PTHR43591">
    <property type="entry name" value="METHYLTRANSFERASE"/>
    <property type="match status" value="1"/>
</dbReference>
<evidence type="ECO:0000256" key="3">
    <source>
        <dbReference type="ARBA" id="ARBA00022691"/>
    </source>
</evidence>
<reference evidence="5 6" key="2">
    <citation type="journal article" date="2009" name="Proc. Natl. Acad. Sci. U.S.A.">
        <title>On the chimeric nature, thermophilic origin, and phylogenetic placement of the Thermotogales.</title>
        <authorList>
            <person name="Zhaxybayeva O."/>
            <person name="Swithers K.S."/>
            <person name="Lapierre P."/>
            <person name="Fournier G.P."/>
            <person name="Bickhart D.M."/>
            <person name="DeBoy R.T."/>
            <person name="Nelson K.E."/>
            <person name="Nesbo C.L."/>
            <person name="Doolittle W.F."/>
            <person name="Gogarten J.P."/>
            <person name="Noll K.M."/>
        </authorList>
    </citation>
    <scope>NUCLEOTIDE SEQUENCE [LARGE SCALE GENOMIC DNA]</scope>
    <source>
        <strain evidence="6">ATCC BAA-488 / DSM 13995 / JCM 10881 / RKU-1</strain>
    </source>
</reference>
<keyword evidence="4" id="KW-0474">Menaquinone biosynthesis</keyword>
<dbReference type="PROSITE" id="PS01183">
    <property type="entry name" value="UBIE_1"/>
    <property type="match status" value="1"/>
</dbReference>
<evidence type="ECO:0000256" key="4">
    <source>
        <dbReference type="HAMAP-Rule" id="MF_01813"/>
    </source>
</evidence>
<dbReference type="EMBL" id="CP000702">
    <property type="protein sequence ID" value="ABQ46205.1"/>
    <property type="molecule type" value="Genomic_DNA"/>
</dbReference>
<evidence type="ECO:0000313" key="5">
    <source>
        <dbReference type="EMBL" id="ABQ46205.1"/>
    </source>
</evidence>
<evidence type="ECO:0000313" key="6">
    <source>
        <dbReference type="Proteomes" id="UP000006558"/>
    </source>
</evidence>
<dbReference type="HOGENOM" id="CLU_037990_0_0_0"/>
<dbReference type="InterPro" id="IPR004033">
    <property type="entry name" value="UbiE/COQ5_MeTrFase"/>
</dbReference>
<dbReference type="KEGG" id="tpt:Tpet_0176"/>
<keyword evidence="2 4" id="KW-0808">Transferase</keyword>
<dbReference type="InterPro" id="IPR023576">
    <property type="entry name" value="UbiE/COQ5_MeTrFase_CS"/>
</dbReference>
<comment type="catalytic activity">
    <reaction evidence="4">
        <text>a 2-demethylmenaquinol + S-adenosyl-L-methionine = a menaquinol + S-adenosyl-L-homocysteine + H(+)</text>
        <dbReference type="Rhea" id="RHEA:42640"/>
        <dbReference type="Rhea" id="RHEA-COMP:9539"/>
        <dbReference type="Rhea" id="RHEA-COMP:9563"/>
        <dbReference type="ChEBI" id="CHEBI:15378"/>
        <dbReference type="ChEBI" id="CHEBI:18151"/>
        <dbReference type="ChEBI" id="CHEBI:55437"/>
        <dbReference type="ChEBI" id="CHEBI:57856"/>
        <dbReference type="ChEBI" id="CHEBI:59789"/>
        <dbReference type="EC" id="2.1.1.163"/>
    </reaction>
</comment>
<dbReference type="NCBIfam" id="NF001244">
    <property type="entry name" value="PRK00216.1-5"/>
    <property type="match status" value="1"/>
</dbReference>
<comment type="function">
    <text evidence="4">Methyltransferase required for the conversion of demethylmenaquinol (DMKH2) to menaquinol (MKH2).</text>
</comment>
<dbReference type="AlphaFoldDB" id="A5IJ32"/>
<keyword evidence="1 4" id="KW-0489">Methyltransferase</keyword>
<reference evidence="6" key="1">
    <citation type="submission" date="2007-05" db="EMBL/GenBank/DDBJ databases">
        <title>Complete sequence of Thermotoga petrophila RKU-1.</title>
        <authorList>
            <consortium name="US DOE Joint Genome Institute"/>
            <person name="Copeland A."/>
            <person name="Lucas S."/>
            <person name="Lapidus A."/>
            <person name="Barry K."/>
            <person name="Glavina del Rio T."/>
            <person name="Dalin E."/>
            <person name="Tice H."/>
            <person name="Pitluck S."/>
            <person name="Sims D."/>
            <person name="Brettin T."/>
            <person name="Bruce D."/>
            <person name="Detter J.C."/>
            <person name="Han C."/>
            <person name="Tapia R."/>
            <person name="Schmutz J."/>
            <person name="Larimer F."/>
            <person name="Land M."/>
            <person name="Hauser L."/>
            <person name="Kyrpides N."/>
            <person name="Mikhailova N."/>
            <person name="Nelson K."/>
            <person name="Gogarten J.P."/>
            <person name="Noll K."/>
            <person name="Richardson P."/>
        </authorList>
    </citation>
    <scope>NUCLEOTIDE SEQUENCE [LARGE SCALE GENOMIC DNA]</scope>
    <source>
        <strain evidence="6">ATCC BAA-488 / DSM 13995 / JCM 10881 / RKU-1</strain>
    </source>
</reference>
<protein>
    <recommendedName>
        <fullName evidence="4">Demethylmenaquinone methyltransferase</fullName>
        <ecNumber evidence="4">2.1.1.163</ecNumber>
    </recommendedName>
</protein>
<dbReference type="Pfam" id="PF01209">
    <property type="entry name" value="Ubie_methyltran"/>
    <property type="match status" value="1"/>
</dbReference>
<dbReference type="eggNOG" id="COG2226">
    <property type="taxonomic scope" value="Bacteria"/>
</dbReference>
<dbReference type="STRING" id="390874.Tpet_0176"/>